<dbReference type="Gene3D" id="3.30.70.20">
    <property type="match status" value="1"/>
</dbReference>
<keyword evidence="4" id="KW-0249">Electron transport</keyword>
<keyword evidence="5" id="KW-0408">Iron</keyword>
<evidence type="ECO:0000256" key="2">
    <source>
        <dbReference type="ARBA" id="ARBA00022485"/>
    </source>
</evidence>
<dbReference type="RefSeq" id="WP_376865503.1">
    <property type="nucleotide sequence ID" value="NZ_JBHRYB010000005.1"/>
</dbReference>
<gene>
    <name evidence="9" type="primary">ccoG</name>
    <name evidence="9" type="ORF">ACFOMG_06395</name>
</gene>
<name>A0ABV7VUG7_9GAMM</name>
<keyword evidence="7" id="KW-0812">Transmembrane</keyword>
<dbReference type="NCBIfam" id="TIGR02745">
    <property type="entry name" value="ccoG_rdxA_fixG"/>
    <property type="match status" value="1"/>
</dbReference>
<feature type="transmembrane region" description="Helical" evidence="7">
    <location>
        <begin position="86"/>
        <end position="107"/>
    </location>
</feature>
<dbReference type="Pfam" id="PF11614">
    <property type="entry name" value="FixG_C"/>
    <property type="match status" value="1"/>
</dbReference>
<dbReference type="InterPro" id="IPR051684">
    <property type="entry name" value="Electron_Trans/Redox"/>
</dbReference>
<evidence type="ECO:0000256" key="7">
    <source>
        <dbReference type="SAM" id="Phobius"/>
    </source>
</evidence>
<evidence type="ECO:0000256" key="1">
    <source>
        <dbReference type="ARBA" id="ARBA00022448"/>
    </source>
</evidence>
<evidence type="ECO:0000256" key="6">
    <source>
        <dbReference type="ARBA" id="ARBA00023014"/>
    </source>
</evidence>
<dbReference type="EMBL" id="JBHRYB010000005">
    <property type="protein sequence ID" value="MFC3679738.1"/>
    <property type="molecule type" value="Genomic_DNA"/>
</dbReference>
<dbReference type="InterPro" id="IPR013783">
    <property type="entry name" value="Ig-like_fold"/>
</dbReference>
<dbReference type="InterPro" id="IPR017900">
    <property type="entry name" value="4Fe4S_Fe_S_CS"/>
</dbReference>
<dbReference type="PANTHER" id="PTHR30176:SF3">
    <property type="entry name" value="FERREDOXIN-TYPE PROTEIN NAPH"/>
    <property type="match status" value="1"/>
</dbReference>
<dbReference type="InterPro" id="IPR032879">
    <property type="entry name" value="FixG_C"/>
</dbReference>
<dbReference type="PROSITE" id="PS51379">
    <property type="entry name" value="4FE4S_FER_2"/>
    <property type="match status" value="1"/>
</dbReference>
<keyword evidence="3" id="KW-0479">Metal-binding</keyword>
<dbReference type="InterPro" id="IPR014116">
    <property type="entry name" value="Cyt_c_oxidase_cbb3_FixG"/>
</dbReference>
<protein>
    <submittedName>
        <fullName evidence="9">Cytochrome c oxidase accessory protein CcoG</fullName>
    </submittedName>
</protein>
<feature type="transmembrane region" description="Helical" evidence="7">
    <location>
        <begin position="337"/>
        <end position="356"/>
    </location>
</feature>
<dbReference type="InterPro" id="IPR017896">
    <property type="entry name" value="4Fe4S_Fe-S-bd"/>
</dbReference>
<keyword evidence="2" id="KW-0004">4Fe-4S</keyword>
<dbReference type="Gene3D" id="2.60.40.10">
    <property type="entry name" value="Immunoglobulins"/>
    <property type="match status" value="1"/>
</dbReference>
<proteinExistence type="predicted"/>
<feature type="domain" description="4Fe-4S ferredoxin-type" evidence="8">
    <location>
        <begin position="260"/>
        <end position="288"/>
    </location>
</feature>
<keyword evidence="10" id="KW-1185">Reference proteome</keyword>
<dbReference type="Proteomes" id="UP001595722">
    <property type="component" value="Unassembled WGS sequence"/>
</dbReference>
<evidence type="ECO:0000259" key="8">
    <source>
        <dbReference type="PROSITE" id="PS51379"/>
    </source>
</evidence>
<evidence type="ECO:0000313" key="10">
    <source>
        <dbReference type="Proteomes" id="UP001595722"/>
    </source>
</evidence>
<dbReference type="SUPFAM" id="SSF54862">
    <property type="entry name" value="4Fe-4S ferredoxins"/>
    <property type="match status" value="1"/>
</dbReference>
<feature type="transmembrane region" description="Helical" evidence="7">
    <location>
        <begin position="160"/>
        <end position="180"/>
    </location>
</feature>
<dbReference type="PANTHER" id="PTHR30176">
    <property type="entry name" value="FERREDOXIN-TYPE PROTEIN NAPH"/>
    <property type="match status" value="1"/>
</dbReference>
<evidence type="ECO:0000256" key="3">
    <source>
        <dbReference type="ARBA" id="ARBA00022723"/>
    </source>
</evidence>
<comment type="caution">
    <text evidence="9">The sequence shown here is derived from an EMBL/GenBank/DDBJ whole genome shotgun (WGS) entry which is preliminary data.</text>
</comment>
<evidence type="ECO:0000313" key="9">
    <source>
        <dbReference type="EMBL" id="MFC3679738.1"/>
    </source>
</evidence>
<feature type="transmembrane region" description="Helical" evidence="7">
    <location>
        <begin position="192"/>
        <end position="211"/>
    </location>
</feature>
<reference evidence="10" key="1">
    <citation type="journal article" date="2019" name="Int. J. Syst. Evol. Microbiol.">
        <title>The Global Catalogue of Microorganisms (GCM) 10K type strain sequencing project: providing services to taxonomists for standard genome sequencing and annotation.</title>
        <authorList>
            <consortium name="The Broad Institute Genomics Platform"/>
            <consortium name="The Broad Institute Genome Sequencing Center for Infectious Disease"/>
            <person name="Wu L."/>
            <person name="Ma J."/>
        </authorList>
    </citation>
    <scope>NUCLEOTIDE SEQUENCE [LARGE SCALE GENOMIC DNA]</scope>
    <source>
        <strain evidence="10">KCTC 42424</strain>
    </source>
</reference>
<keyword evidence="6" id="KW-0411">Iron-sulfur</keyword>
<feature type="transmembrane region" description="Helical" evidence="7">
    <location>
        <begin position="42"/>
        <end position="59"/>
    </location>
</feature>
<dbReference type="Pfam" id="PF13746">
    <property type="entry name" value="Fer4_18"/>
    <property type="match status" value="1"/>
</dbReference>
<evidence type="ECO:0000256" key="5">
    <source>
        <dbReference type="ARBA" id="ARBA00023004"/>
    </source>
</evidence>
<evidence type="ECO:0000256" key="4">
    <source>
        <dbReference type="ARBA" id="ARBA00022982"/>
    </source>
</evidence>
<sequence>MSNIPVKDVTPPSAKQSQSMYEKRQKIYVREIEGLFQKIRSYSLWALMLGYFGTAWLTWDGRQAVYFDLPARQFHIFSMTFWPQDFPLLAALLIICAYGLFTITNLAGRIWCGYTCPQSAWSFIFMWIEERAEGTRNQRIKLDKEPMSATKVRKKAIKHIAWLVVALWTGVTFVGYFTPIRELIPDMLAFDVNGWGVFWIAFFTAATYINAGWMREQVCIYMCPYARFQSVMYDADTLAVSYDFNRGEPRGKRSKKEKDAEAQKQLGDCVDCSLCVQVCPTGIDIRDGLQYQCIGCALCIDACDSIMEKLDKPKGLIRYTTENELEGQKTHFFRPRLIGYAAMLLAMIGGLAYTMITRTPFELDVERPRNTLYTETANDTVKNAYMLKLMNMSQSPETYLLSVEGLDGAQLNAATEYTLDVNDIEEVTLTLEVDPATTPLRSSKTAITFVITHKASGEEFARKESTFIAPRQ</sequence>
<keyword evidence="1" id="KW-0813">Transport</keyword>
<dbReference type="PROSITE" id="PS00198">
    <property type="entry name" value="4FE4S_FER_1"/>
    <property type="match status" value="1"/>
</dbReference>
<keyword evidence="7" id="KW-0472">Membrane</keyword>
<keyword evidence="7" id="KW-1133">Transmembrane helix</keyword>
<accession>A0ABV7VUG7</accession>
<organism evidence="9 10">
    <name type="scientific">Bacterioplanoides pacificum</name>
    <dbReference type="NCBI Taxonomy" id="1171596"/>
    <lineage>
        <taxon>Bacteria</taxon>
        <taxon>Pseudomonadati</taxon>
        <taxon>Pseudomonadota</taxon>
        <taxon>Gammaproteobacteria</taxon>
        <taxon>Oceanospirillales</taxon>
        <taxon>Oceanospirillaceae</taxon>
        <taxon>Bacterioplanoides</taxon>
    </lineage>
</organism>